<dbReference type="Pfam" id="PF20684">
    <property type="entry name" value="Fung_rhodopsin"/>
    <property type="match status" value="1"/>
</dbReference>
<feature type="region of interest" description="Disordered" evidence="6">
    <location>
        <begin position="234"/>
        <end position="255"/>
    </location>
</feature>
<organism evidence="9 10">
    <name type="scientific">Zasmidium cellare</name>
    <name type="common">Wine cellar mold</name>
    <name type="synonym">Racodium cellare</name>
    <dbReference type="NCBI Taxonomy" id="395010"/>
    <lineage>
        <taxon>Eukaryota</taxon>
        <taxon>Fungi</taxon>
        <taxon>Dikarya</taxon>
        <taxon>Ascomycota</taxon>
        <taxon>Pezizomycotina</taxon>
        <taxon>Dothideomycetes</taxon>
        <taxon>Dothideomycetidae</taxon>
        <taxon>Mycosphaerellales</taxon>
        <taxon>Mycosphaerellaceae</taxon>
        <taxon>Zasmidium</taxon>
    </lineage>
</organism>
<dbReference type="PANTHER" id="PTHR33048">
    <property type="entry name" value="PTH11-LIKE INTEGRAL MEMBRANE PROTEIN (AFU_ORTHOLOGUE AFUA_5G11245)"/>
    <property type="match status" value="1"/>
</dbReference>
<evidence type="ECO:0000256" key="5">
    <source>
        <dbReference type="ARBA" id="ARBA00038359"/>
    </source>
</evidence>
<dbReference type="InterPro" id="IPR049326">
    <property type="entry name" value="Rhodopsin_dom_fungi"/>
</dbReference>
<sequence length="268" mass="29697">MDYGAAHVGELSDCQLARVRRGSGMELLAWYTYCSIIWGLKGIVLFMFRRLTFTLDRPRFFTFVWVVTAVSYFVMLLTLTLGCLPYQQNWQVKPPPPAKCSLRMHDVWVSTILNVLTDLLILAIPLPALWKMSIDLWKKVGLVLLLCSGIFVITAALVRFSFTLVGSTSVNLNRWCQRETTVGIIAVNAAVLRSRFKRKRARSGTDPHGIEAITMFPQMADSLGTPAMPILAKSPAASTSETTTDSALDTPPHGLSIVMSNKVETSLA</sequence>
<keyword evidence="10" id="KW-1185">Reference proteome</keyword>
<feature type="transmembrane region" description="Helical" evidence="7">
    <location>
        <begin position="107"/>
        <end position="130"/>
    </location>
</feature>
<reference evidence="9 10" key="1">
    <citation type="journal article" date="2023" name="G3 (Bethesda)">
        <title>A chromosome-level genome assembly of Zasmidium syzygii isolated from banana leaves.</title>
        <authorList>
            <person name="van Westerhoven A.C."/>
            <person name="Mehrabi R."/>
            <person name="Talebi R."/>
            <person name="Steentjes M.B.F."/>
            <person name="Corcolon B."/>
            <person name="Chong P.A."/>
            <person name="Kema G.H.J."/>
            <person name="Seidl M.F."/>
        </authorList>
    </citation>
    <scope>NUCLEOTIDE SEQUENCE [LARGE SCALE GENOMIC DNA]</scope>
    <source>
        <strain evidence="9 10">P124</strain>
    </source>
</reference>
<feature type="domain" description="Rhodopsin" evidence="8">
    <location>
        <begin position="9"/>
        <end position="197"/>
    </location>
</feature>
<evidence type="ECO:0000256" key="2">
    <source>
        <dbReference type="ARBA" id="ARBA00022692"/>
    </source>
</evidence>
<feature type="transmembrane region" description="Helical" evidence="7">
    <location>
        <begin position="142"/>
        <end position="160"/>
    </location>
</feature>
<evidence type="ECO:0000256" key="7">
    <source>
        <dbReference type="SAM" id="Phobius"/>
    </source>
</evidence>
<feature type="transmembrane region" description="Helical" evidence="7">
    <location>
        <begin position="28"/>
        <end position="48"/>
    </location>
</feature>
<accession>A0ABR0EAG5</accession>
<protein>
    <recommendedName>
        <fullName evidence="8">Rhodopsin domain-containing protein</fullName>
    </recommendedName>
</protein>
<keyword evidence="3 7" id="KW-1133">Transmembrane helix</keyword>
<gene>
    <name evidence="9" type="ORF">PRZ48_011094</name>
</gene>
<evidence type="ECO:0000313" key="9">
    <source>
        <dbReference type="EMBL" id="KAK4498436.1"/>
    </source>
</evidence>
<feature type="transmembrane region" description="Helical" evidence="7">
    <location>
        <begin position="60"/>
        <end position="87"/>
    </location>
</feature>
<comment type="caution">
    <text evidence="9">The sequence shown here is derived from an EMBL/GenBank/DDBJ whole genome shotgun (WGS) entry which is preliminary data.</text>
</comment>
<feature type="compositionally biased region" description="Low complexity" evidence="6">
    <location>
        <begin position="234"/>
        <end position="247"/>
    </location>
</feature>
<evidence type="ECO:0000256" key="4">
    <source>
        <dbReference type="ARBA" id="ARBA00023136"/>
    </source>
</evidence>
<evidence type="ECO:0000256" key="3">
    <source>
        <dbReference type="ARBA" id="ARBA00022989"/>
    </source>
</evidence>
<comment type="similarity">
    <text evidence="5">Belongs to the SAT4 family.</text>
</comment>
<evidence type="ECO:0000256" key="1">
    <source>
        <dbReference type="ARBA" id="ARBA00004141"/>
    </source>
</evidence>
<keyword evidence="4 7" id="KW-0472">Membrane</keyword>
<dbReference type="PANTHER" id="PTHR33048:SF152">
    <property type="entry name" value="INTEGRAL MEMBRANE PROTEIN"/>
    <property type="match status" value="1"/>
</dbReference>
<name>A0ABR0EAG5_ZASCE</name>
<dbReference type="Proteomes" id="UP001305779">
    <property type="component" value="Unassembled WGS sequence"/>
</dbReference>
<comment type="subcellular location">
    <subcellularLocation>
        <location evidence="1">Membrane</location>
        <topology evidence="1">Multi-pass membrane protein</topology>
    </subcellularLocation>
</comment>
<dbReference type="InterPro" id="IPR052337">
    <property type="entry name" value="SAT4-like"/>
</dbReference>
<evidence type="ECO:0000313" key="10">
    <source>
        <dbReference type="Proteomes" id="UP001305779"/>
    </source>
</evidence>
<dbReference type="EMBL" id="JAXOVC010000008">
    <property type="protein sequence ID" value="KAK4498436.1"/>
    <property type="molecule type" value="Genomic_DNA"/>
</dbReference>
<evidence type="ECO:0000259" key="8">
    <source>
        <dbReference type="Pfam" id="PF20684"/>
    </source>
</evidence>
<proteinExistence type="inferred from homology"/>
<evidence type="ECO:0000256" key="6">
    <source>
        <dbReference type="SAM" id="MobiDB-lite"/>
    </source>
</evidence>
<keyword evidence="2 7" id="KW-0812">Transmembrane</keyword>